<feature type="region of interest" description="Disordered" evidence="1">
    <location>
        <begin position="65"/>
        <end position="90"/>
    </location>
</feature>
<accession>A0A516X8U2</accession>
<dbReference type="KEGG" id="toy:FO059_18015"/>
<sequence>MFTDSDTRIQDGTAGQRVDAYRDFLHDQFHEDADRADALRRALAARDGAKLALLLESAINGAEHRAERELGNPAPEPVDADDIAQQIGEM</sequence>
<organism evidence="2 3">
    <name type="scientific">Tomitella fengzijianii</name>
    <dbReference type="NCBI Taxonomy" id="2597660"/>
    <lineage>
        <taxon>Bacteria</taxon>
        <taxon>Bacillati</taxon>
        <taxon>Actinomycetota</taxon>
        <taxon>Actinomycetes</taxon>
        <taxon>Mycobacteriales</taxon>
        <taxon>Tomitella</taxon>
    </lineage>
</organism>
<dbReference type="Proteomes" id="UP000317344">
    <property type="component" value="Plasmid unnamed"/>
</dbReference>
<evidence type="ECO:0000313" key="2">
    <source>
        <dbReference type="EMBL" id="QDQ99496.1"/>
    </source>
</evidence>
<name>A0A516X8U2_9ACTN</name>
<keyword evidence="2" id="KW-0614">Plasmid</keyword>
<proteinExistence type="predicted"/>
<evidence type="ECO:0000256" key="1">
    <source>
        <dbReference type="SAM" id="MobiDB-lite"/>
    </source>
</evidence>
<dbReference type="RefSeq" id="WP_143910899.1">
    <property type="nucleotide sequence ID" value="NZ_CP041766.1"/>
</dbReference>
<reference evidence="2 3" key="2">
    <citation type="submission" date="2019-07" db="EMBL/GenBank/DDBJ databases">
        <authorList>
            <person name="Huang Y."/>
        </authorList>
    </citation>
    <scope>NUCLEOTIDE SEQUENCE [LARGE SCALE GENOMIC DNA]</scope>
    <source>
        <strain evidence="2 3">HY188</strain>
        <plasmid evidence="2 3">unnamed</plasmid>
    </source>
</reference>
<protein>
    <submittedName>
        <fullName evidence="2">Uncharacterized protein</fullName>
    </submittedName>
</protein>
<reference evidence="2 3" key="1">
    <citation type="submission" date="2019-07" db="EMBL/GenBank/DDBJ databases">
        <title>Tomitella cavernea sp. nov., an actinomycete isolated from soil.</title>
        <authorList>
            <person name="Cheng J."/>
        </authorList>
    </citation>
    <scope>NUCLEOTIDE SEQUENCE [LARGE SCALE GENOMIC DNA]</scope>
    <source>
        <strain evidence="2 3">HY188</strain>
        <plasmid evidence="2 3">unnamed</plasmid>
    </source>
</reference>
<evidence type="ECO:0000313" key="3">
    <source>
        <dbReference type="Proteomes" id="UP000317344"/>
    </source>
</evidence>
<gene>
    <name evidence="2" type="ORF">FO059_18015</name>
</gene>
<keyword evidence="3" id="KW-1185">Reference proteome</keyword>
<geneLocation type="plasmid" evidence="2">
    <name>unnamed</name>
</geneLocation>
<dbReference type="AlphaFoldDB" id="A0A516X8U2"/>
<dbReference type="EMBL" id="CP041766">
    <property type="protein sequence ID" value="QDQ99496.1"/>
    <property type="molecule type" value="Genomic_DNA"/>
</dbReference>